<keyword evidence="3" id="KW-1185">Reference proteome</keyword>
<gene>
    <name evidence="2" type="ORF">PR018_18515</name>
</gene>
<geneLocation type="plasmid" evidence="2 3">
    <name>unnamed1</name>
</geneLocation>
<proteinExistence type="predicted"/>
<dbReference type="InterPro" id="IPR002716">
    <property type="entry name" value="PIN_dom"/>
</dbReference>
<keyword evidence="2" id="KW-0614">Plasmid</keyword>
<reference evidence="2 3" key="1">
    <citation type="journal article" date="2019" name="Phytopathology">
        <title>A Novel Group of Rhizobium tumorigenes-Like Agrobacteria Associated with Crown Gall Disease of Rhododendron and Blueberry.</title>
        <authorList>
            <person name="Kuzmanovic N."/>
            <person name="Behrens P."/>
            <person name="Idczak E."/>
            <person name="Wagner S."/>
            <person name="Gotz M."/>
            <person name="Sproer C."/>
            <person name="Bunk B."/>
            <person name="Overmann J."/>
            <person name="Smalla K."/>
        </authorList>
    </citation>
    <scope>NUCLEOTIDE SEQUENCE [LARGE SCALE GENOMIC DNA]</scope>
    <source>
        <strain evidence="3">rho-6.2</strain>
    </source>
</reference>
<dbReference type="RefSeq" id="WP_142830881.1">
    <property type="nucleotide sequence ID" value="NZ_CP117268.1"/>
</dbReference>
<feature type="domain" description="PIN" evidence="1">
    <location>
        <begin position="4"/>
        <end position="118"/>
    </location>
</feature>
<evidence type="ECO:0000313" key="3">
    <source>
        <dbReference type="Proteomes" id="UP000318939"/>
    </source>
</evidence>
<dbReference type="SUPFAM" id="SSF88723">
    <property type="entry name" value="PIN domain-like"/>
    <property type="match status" value="1"/>
</dbReference>
<reference evidence="2 3" key="2">
    <citation type="journal article" date="2023" name="MicrobiologyOpen">
        <title>Genomics of the tumorigenes clade of the family Rhizobiaceae and description of Rhizobium rhododendri sp. nov.</title>
        <authorList>
            <person name="Kuzmanovic N."/>
            <person name="diCenzo G.C."/>
            <person name="Bunk B."/>
            <person name="Sproeer C."/>
            <person name="Fruehling A."/>
            <person name="Neumann-Schaal M."/>
            <person name="Overmann J."/>
            <person name="Smalla K."/>
        </authorList>
    </citation>
    <scope>NUCLEOTIDE SEQUENCE [LARGE SCALE GENOMIC DNA]</scope>
    <source>
        <strain evidence="3">rho-6.2</strain>
        <plasmid evidence="2 3">unnamed1</plasmid>
    </source>
</reference>
<dbReference type="InterPro" id="IPR029060">
    <property type="entry name" value="PIN-like_dom_sf"/>
</dbReference>
<evidence type="ECO:0000259" key="1">
    <source>
        <dbReference type="Pfam" id="PF01850"/>
    </source>
</evidence>
<protein>
    <submittedName>
        <fullName evidence="2">Type II toxin-antitoxin system VapC family toxin</fullName>
    </submittedName>
</protein>
<organism evidence="2 3">
    <name type="scientific">Rhizobium rhododendri</name>
    <dbReference type="NCBI Taxonomy" id="2506430"/>
    <lineage>
        <taxon>Bacteria</taxon>
        <taxon>Pseudomonadati</taxon>
        <taxon>Pseudomonadota</taxon>
        <taxon>Alphaproteobacteria</taxon>
        <taxon>Hyphomicrobiales</taxon>
        <taxon>Rhizobiaceae</taxon>
        <taxon>Rhizobium/Agrobacterium group</taxon>
        <taxon>Rhizobium</taxon>
    </lineage>
</organism>
<name>A0ABY8IQ53_9HYPH</name>
<accession>A0ABY8IQ53</accession>
<dbReference type="EMBL" id="CP117268">
    <property type="protein sequence ID" value="WFS25575.1"/>
    <property type="molecule type" value="Genomic_DNA"/>
</dbReference>
<evidence type="ECO:0000313" key="2">
    <source>
        <dbReference type="EMBL" id="WFS25575.1"/>
    </source>
</evidence>
<dbReference type="Pfam" id="PF01850">
    <property type="entry name" value="PIN"/>
    <property type="match status" value="1"/>
</dbReference>
<dbReference type="PANTHER" id="PTHR39664:SF2">
    <property type="entry name" value="NUCLEIC ACID-BINDING PROTEIN, CONTAINING PIN DOMAIN-RELATED"/>
    <property type="match status" value="1"/>
</dbReference>
<dbReference type="PANTHER" id="PTHR39664">
    <property type="match status" value="1"/>
</dbReference>
<dbReference type="Proteomes" id="UP000318939">
    <property type="component" value="Plasmid unnamed1"/>
</dbReference>
<sequence>MLAIDTNIIIRYLTGDHPEQSTKARSLVENKDVFVATTVMLECEWVLRSVYSYQPQQVCAALRAFAGLRRVTLESPALVARALDRTEQGMDFADALHLGSIGSCEAMMTFDRRFIKAAQAAGSHNVREP</sequence>
<dbReference type="Gene3D" id="3.40.50.1010">
    <property type="entry name" value="5'-nuclease"/>
    <property type="match status" value="1"/>
</dbReference>
<dbReference type="CDD" id="cd18683">
    <property type="entry name" value="PIN_VapC-like"/>
    <property type="match status" value="1"/>
</dbReference>